<feature type="transmembrane region" description="Helical" evidence="2">
    <location>
        <begin position="48"/>
        <end position="69"/>
    </location>
</feature>
<accession>A0ABU8TAB1</accession>
<dbReference type="Proteomes" id="UP001364211">
    <property type="component" value="Unassembled WGS sequence"/>
</dbReference>
<dbReference type="EC" id="3.4.-.-" evidence="4"/>
<proteinExistence type="predicted"/>
<reference evidence="4 5" key="1">
    <citation type="submission" date="2024-03" db="EMBL/GenBank/DDBJ databases">
        <title>Draft genome sequence of Pseudonocardia sp. DW16-2.</title>
        <authorList>
            <person name="Duangmal K."/>
        </authorList>
    </citation>
    <scope>NUCLEOTIDE SEQUENCE [LARGE SCALE GENOMIC DNA]</scope>
    <source>
        <strain evidence="4 5">DW16-2</strain>
    </source>
</reference>
<keyword evidence="4" id="KW-0378">Hydrolase</keyword>
<keyword evidence="5" id="KW-1185">Reference proteome</keyword>
<dbReference type="GO" id="GO:0008233">
    <property type="term" value="F:peptidase activity"/>
    <property type="evidence" value="ECO:0007669"/>
    <property type="project" value="UniProtKB-KW"/>
</dbReference>
<gene>
    <name evidence="4" type="ORF">WJX68_18290</name>
</gene>
<dbReference type="RefSeq" id="WP_340292565.1">
    <property type="nucleotide sequence ID" value="NZ_JBBJUP010000015.1"/>
</dbReference>
<organism evidence="4 5">
    <name type="scientific">Pseudonocardia spirodelae</name>
    <dbReference type="NCBI Taxonomy" id="3133431"/>
    <lineage>
        <taxon>Bacteria</taxon>
        <taxon>Bacillati</taxon>
        <taxon>Actinomycetota</taxon>
        <taxon>Actinomycetes</taxon>
        <taxon>Pseudonocardiales</taxon>
        <taxon>Pseudonocardiaceae</taxon>
        <taxon>Pseudonocardia</taxon>
    </lineage>
</organism>
<evidence type="ECO:0000313" key="4">
    <source>
        <dbReference type="EMBL" id="MEJ8280898.1"/>
    </source>
</evidence>
<feature type="region of interest" description="Disordered" evidence="1">
    <location>
        <begin position="315"/>
        <end position="336"/>
    </location>
</feature>
<dbReference type="InterPro" id="IPR003675">
    <property type="entry name" value="Rce1/LyrA-like_dom"/>
</dbReference>
<dbReference type="Pfam" id="PF02517">
    <property type="entry name" value="Rce1-like"/>
    <property type="match status" value="1"/>
</dbReference>
<feature type="transmembrane region" description="Helical" evidence="2">
    <location>
        <begin position="206"/>
        <end position="223"/>
    </location>
</feature>
<feature type="domain" description="CAAX prenyl protease 2/Lysostaphin resistance protein A-like" evidence="3">
    <location>
        <begin position="169"/>
        <end position="263"/>
    </location>
</feature>
<feature type="transmembrane region" description="Helical" evidence="2">
    <location>
        <begin position="89"/>
        <end position="108"/>
    </location>
</feature>
<feature type="transmembrane region" description="Helical" evidence="2">
    <location>
        <begin position="229"/>
        <end position="247"/>
    </location>
</feature>
<feature type="transmembrane region" description="Helical" evidence="2">
    <location>
        <begin position="129"/>
        <end position="151"/>
    </location>
</feature>
<keyword evidence="2" id="KW-0472">Membrane</keyword>
<evidence type="ECO:0000256" key="1">
    <source>
        <dbReference type="SAM" id="MobiDB-lite"/>
    </source>
</evidence>
<keyword evidence="2" id="KW-1133">Transmembrane helix</keyword>
<comment type="caution">
    <text evidence="4">The sequence shown here is derived from an EMBL/GenBank/DDBJ whole genome shotgun (WGS) entry which is preliminary data.</text>
</comment>
<feature type="transmembrane region" description="Helical" evidence="2">
    <location>
        <begin position="157"/>
        <end position="179"/>
    </location>
</feature>
<dbReference type="EMBL" id="JBBJUP010000015">
    <property type="protein sequence ID" value="MEJ8280898.1"/>
    <property type="molecule type" value="Genomic_DNA"/>
</dbReference>
<name>A0ABU8TAB1_9PSEU</name>
<feature type="compositionally biased region" description="Polar residues" evidence="1">
    <location>
        <begin position="324"/>
        <end position="336"/>
    </location>
</feature>
<sequence>MPDPARRPAPPTSIDATVPLGTVAHGADTVDLTRPFGAHVRLLWWQPLLLGAAIAVCLLGFQLAAWAVVGVIEGSDDPFSSEFTPLKSAAANLSIAATGVVAVLLLMRMTGASWRLLLSPRRAFDRRRLVHYLAAALPLVAAGLATMGLVAPEATPWTAFGISGTTVALLAVTLLTTPLQAAGEELTYRGVLLPAAASWVRATRPALALGLAVSVVVFAAAHGATDPWLAGYFALIAVCTGLMAILSRGLEASIAFHVVNNVLLGVVNNVMAAGGTSTVDRSTETGGPPLLILAAMNVCMLVIVWLHERRAARRRRSAPGQAVPSGTGQANRSSPA</sequence>
<keyword evidence="2" id="KW-0812">Transmembrane</keyword>
<dbReference type="GO" id="GO:0006508">
    <property type="term" value="P:proteolysis"/>
    <property type="evidence" value="ECO:0007669"/>
    <property type="project" value="UniProtKB-KW"/>
</dbReference>
<evidence type="ECO:0000313" key="5">
    <source>
        <dbReference type="Proteomes" id="UP001364211"/>
    </source>
</evidence>
<feature type="transmembrane region" description="Helical" evidence="2">
    <location>
        <begin position="254"/>
        <end position="274"/>
    </location>
</feature>
<protein>
    <submittedName>
        <fullName evidence="4">CPBP family glutamic-type intramembrane protease</fullName>
        <ecNumber evidence="4">3.4.-.-</ecNumber>
    </submittedName>
</protein>
<evidence type="ECO:0000256" key="2">
    <source>
        <dbReference type="SAM" id="Phobius"/>
    </source>
</evidence>
<evidence type="ECO:0000259" key="3">
    <source>
        <dbReference type="Pfam" id="PF02517"/>
    </source>
</evidence>
<keyword evidence="4" id="KW-0645">Protease</keyword>
<feature type="transmembrane region" description="Helical" evidence="2">
    <location>
        <begin position="286"/>
        <end position="306"/>
    </location>
</feature>